<dbReference type="Pfam" id="PF18403">
    <property type="entry name" value="Thioredoxin_15"/>
    <property type="match status" value="1"/>
</dbReference>
<evidence type="ECO:0000256" key="8">
    <source>
        <dbReference type="ARBA" id="ARBA00022824"/>
    </source>
</evidence>
<proteinExistence type="inferred from homology"/>
<evidence type="ECO:0000259" key="12">
    <source>
        <dbReference type="PROSITE" id="PS50850"/>
    </source>
</evidence>
<comment type="similarity">
    <text evidence="5">Belongs to the glycosyltransferase 8 family.</text>
</comment>
<evidence type="ECO:0000313" key="14">
    <source>
        <dbReference type="Proteomes" id="UP000053815"/>
    </source>
</evidence>
<dbReference type="Pfam" id="PF07690">
    <property type="entry name" value="MFS_1"/>
    <property type="match status" value="1"/>
</dbReference>
<comment type="subcellular location">
    <subcellularLocation>
        <location evidence="3">Endoplasmic reticulum lumen</location>
    </subcellularLocation>
    <subcellularLocation>
        <location evidence="2">Membrane</location>
        <topology evidence="2">Multi-pass membrane protein</topology>
    </subcellularLocation>
</comment>
<accession>A0A0C9MT14</accession>
<feature type="domain" description="Major facilitator superfamily (MFS) profile" evidence="12">
    <location>
        <begin position="1629"/>
        <end position="2170"/>
    </location>
</feature>
<feature type="transmembrane region" description="Helical" evidence="10">
    <location>
        <begin position="1914"/>
        <end position="1934"/>
    </location>
</feature>
<protein>
    <submittedName>
        <fullName evidence="13">UDP-glucose:glycoprotein glucosyltransferase</fullName>
    </submittedName>
</protein>
<dbReference type="GO" id="GO:0051082">
    <property type="term" value="F:unfolded protein binding"/>
    <property type="evidence" value="ECO:0007669"/>
    <property type="project" value="TreeGrafter"/>
</dbReference>
<name>A0A0C9MT14_9FUNG</name>
<feature type="chain" id="PRO_5002209622" evidence="11">
    <location>
        <begin position="28"/>
        <end position="2170"/>
    </location>
</feature>
<keyword evidence="10" id="KW-0812">Transmembrane</keyword>
<keyword evidence="6 13" id="KW-0808">Transferase</keyword>
<dbReference type="FunFam" id="3.90.550.10:FF:000065">
    <property type="entry name" value="UDP-glucose:glycoprotein glucosyltransferase, putative"/>
    <property type="match status" value="1"/>
</dbReference>
<keyword evidence="14" id="KW-1185">Reference proteome</keyword>
<dbReference type="SUPFAM" id="SSF103473">
    <property type="entry name" value="MFS general substrate transporter"/>
    <property type="match status" value="1"/>
</dbReference>
<feature type="transmembrane region" description="Helical" evidence="10">
    <location>
        <begin position="2055"/>
        <end position="2074"/>
    </location>
</feature>
<keyword evidence="10" id="KW-1133">Transmembrane helix</keyword>
<dbReference type="PANTHER" id="PTHR11226:SF0">
    <property type="entry name" value="UDP-GLUCOSE:GLYCOPROTEIN GLUCOSYLTRANSFERASE"/>
    <property type="match status" value="1"/>
</dbReference>
<dbReference type="GO" id="GO:0003980">
    <property type="term" value="F:UDP-glucose:glycoprotein glucosyltransferase activity"/>
    <property type="evidence" value="ECO:0007669"/>
    <property type="project" value="InterPro"/>
</dbReference>
<dbReference type="STRING" id="91626.A0A0C9MT14"/>
<dbReference type="GO" id="GO:0016020">
    <property type="term" value="C:membrane"/>
    <property type="evidence" value="ECO:0007669"/>
    <property type="project" value="UniProtKB-SubCell"/>
</dbReference>
<dbReference type="SUPFAM" id="SSF53448">
    <property type="entry name" value="Nucleotide-diphospho-sugar transferases"/>
    <property type="match status" value="1"/>
</dbReference>
<dbReference type="OrthoDB" id="27683at2759"/>
<dbReference type="InterPro" id="IPR040692">
    <property type="entry name" value="UGGT_TRXL_3"/>
</dbReference>
<dbReference type="InterPro" id="IPR020846">
    <property type="entry name" value="MFS_dom"/>
</dbReference>
<feature type="transmembrane region" description="Helical" evidence="10">
    <location>
        <begin position="1677"/>
        <end position="1702"/>
    </location>
</feature>
<dbReference type="InterPro" id="IPR009448">
    <property type="entry name" value="UDP-g_GGtrans"/>
</dbReference>
<dbReference type="PROSITE" id="PS50850">
    <property type="entry name" value="MFS"/>
    <property type="match status" value="1"/>
</dbReference>
<dbReference type="Pfam" id="PF18404">
    <property type="entry name" value="Glyco_transf_24"/>
    <property type="match status" value="1"/>
</dbReference>
<dbReference type="InterPro" id="IPR040497">
    <property type="entry name" value="Glyco_transf_24"/>
</dbReference>
<dbReference type="GO" id="GO:0022857">
    <property type="term" value="F:transmembrane transporter activity"/>
    <property type="evidence" value="ECO:0007669"/>
    <property type="project" value="InterPro"/>
</dbReference>
<dbReference type="Pfam" id="PF18400">
    <property type="entry name" value="Thioredoxin_12"/>
    <property type="match status" value="1"/>
</dbReference>
<evidence type="ECO:0000256" key="10">
    <source>
        <dbReference type="SAM" id="Phobius"/>
    </source>
</evidence>
<dbReference type="InterPro" id="IPR040694">
    <property type="entry name" value="UGGT_TRXL_2"/>
</dbReference>
<comment type="pathway">
    <text evidence="4">Protein modification; protein glycosylation.</text>
</comment>
<comment type="cofactor">
    <cofactor evidence="1">
        <name>Ca(2+)</name>
        <dbReference type="ChEBI" id="CHEBI:29108"/>
    </cofactor>
</comment>
<evidence type="ECO:0000256" key="1">
    <source>
        <dbReference type="ARBA" id="ARBA00001913"/>
    </source>
</evidence>
<dbReference type="InterPro" id="IPR040693">
    <property type="entry name" value="UGGT_TRXL_1"/>
</dbReference>
<evidence type="ECO:0000256" key="4">
    <source>
        <dbReference type="ARBA" id="ARBA00004922"/>
    </source>
</evidence>
<evidence type="ECO:0000256" key="6">
    <source>
        <dbReference type="ARBA" id="ARBA00022679"/>
    </source>
</evidence>
<sequence>MTATPRILKAILGLVTVGLCNLKHVSASAGTDASPTVDLTMIAPWSAPNLVVEVAETVATYNKSAYIHFIHDFVALEQQSASWTPYQTYKEAVKVVSALGVDETNFFKLSLAIHEAAPRIEAYSQFYRESIVPGVSAYNDDCDVWAQIGDQQYCDITQFIDALTSQSATSTKPIELLPFDHIVSKSQENPTVALYTDRFSVEFAKYHDALNQHSVSHVIRYRPSTAHVPVPLYLSGYGVEMALKKTDYLVIDDRSTQKASNMKDKIVNMGKKFGQSLFQATQKETIEPVTPGEIHRLGFKATQYISRSNNPLATLNQLVQDFPKYAKSVSELDVDIELEEEILENQLNFLRSGMSAVWLNGKGLEFSQMDPFFLIRALRKERQLIASFEQLGFKPKDAIQVISNPAFTVASQASNSANAEIFDMRDSPEEPFVIWWNDLEKDKRYDDWTTSMEDYAKPQYPGQLLPVKKNIFNLIMVEDLGQQGSIARVVSELHMMIKRLVPVRFGIISIMKERDSVSTWMAQSLSYLIEEHGKGAGMNFLTTVLETLHAEGKSEPTPEIITNAFAKTVSSSGKPKSGKKITFEEALETQASYTQASSQFLQRMGITELGAQDGIMFINGKLLEFNEERPWIQVLMPALHEITRGLQKMVYMGDFLDDKFDYYQHVMTQHYVATHRNSFIVPSNAHPLVIREFPTARKSDALRYFQVGEQDASINLWISADLNTAHGLKLASEALLYAESNPKVRVALIHNPASASTDDEPEISVPVVDEQHHKPTFSDLLGSVIFTNKDTHMEQLVTLVGNAIEQLDSGSFEGNVVPEAIIPGSPVIEMEAKAQSIHWRNLVSALERDGLDTSFQGIVVNGRVVGPIPSSAVFSKENFVALVDLEHSKRIAPIEQAIAQVKYTMPADKDVADVLTTISVLIETDKAVTSKSLVEENEPVYRHRVYENIPKTKHTRLVIGDPENAFLQIGFIIDPLSETAQKWVPLINTLASLEGVTVTMYLNPVNGLQELPLKRFYRYVFDKEPHFDSVTGVQEIPTAYFGDLPTDPLYTLGVETTNAWHVTVREANMDLDNIVLKSLGKEESGVSAVYELENILLEGHCLDSNSKSPPRGLEFEIATPSNHSHRDTLVMANLGYFQLKALPGVWNLGLREGRSSAIYSIEDIGTEGKWNWDASKQNKKAEQGSGVLALTSFEGITVMPLVHKNPGMESEDVLESADDRKQHGDGSGLWSSFSSKLFGGGKKDQDVAIAKPKQADINIFSVASGKLYERFLSIMIASVMEHTQSTVKFWFIENFLSPEFKDFVPHMAKEYGFDYEMVTYKWPAWLRAQREKQRTIWGYKILFLDVLFPLDLDKVIFVDADQIVRTDLKELVDMDLQGAPYGYTPFCSDRTEMDGFRFWSEGYWKTHLRGKPYHISALYVVDLVRFRQLAAGDRLRAQYQQLSADPNSLANLDQDLPNNMQHIVPIFSLPQEWLWCETWCSDESLKTAKTIDLCNNPLTKEPKLDRARRQIPEWENYDNEIDQLRKRVSLGHPPAVVADEHGEQIVISGKKEHLKDELLFSAVAPVRSKKSTRRVHHTNHNNIHDSNEDILRIIKLYNQGTMKTINDEATLNGIKYPCLLKYRASNFYVFLTAALSIFTSIYSNASLSSITLYVIESQIKPTQSSLHSGMDVLSDDAVIYVLSSFYLSGLLLGSFMFGWLGCQIRQRKYLLLIGTCASILAGGALMVSIEYWMLFPAKFLQGLSNASIWLMCTALIADVWPQSKWGSMIGFILCTYPLGMSSGLTIGGVLFEHASHKACFLCALALSCWTLLMQLFVIERCTIPSDWIDSKETVQMDQETEMQEHHFKDMQRELNVMEEGAMWSKSSSMSTINLRDQPIIFEKEKESNIKSSAKVVLQNLLVVRLVRSAELMACLYQLIAITAILGALKPSLMIKLEFQMSVLNMAYRNIVLSTFLLPCAVSAVANGWLCDRFGTKIVGLTSMIISIPAFIWVGVPHQNIQSVVSALAVSGITLSGISVSAIYSTIKVMQNILLQQQFEKTKQQQQQYQQQNMSAIFATICLVFGVGLFLGFFLSKLNDIIGFFWLCFVFSMLLVTCVPLIAYFPKGTLFRKSGSQTGFSASTSKKSIVNNTRPESFAESILSDDETTLGSSSRSDCNVTLESKSIIVIP</sequence>
<reference evidence="13" key="1">
    <citation type="submission" date="2014-09" db="EMBL/GenBank/DDBJ databases">
        <title>Draft genome sequence of an oleaginous Mucoromycotina fungus Mucor ambiguus NBRC6742.</title>
        <authorList>
            <person name="Takeda I."/>
            <person name="Yamane N."/>
            <person name="Morita T."/>
            <person name="Tamano K."/>
            <person name="Machida M."/>
            <person name="Baker S."/>
            <person name="Koike H."/>
        </authorList>
    </citation>
    <scope>NUCLEOTIDE SEQUENCE</scope>
    <source>
        <strain evidence="13">NBRC 6742</strain>
    </source>
</reference>
<evidence type="ECO:0000256" key="3">
    <source>
        <dbReference type="ARBA" id="ARBA00004319"/>
    </source>
</evidence>
<dbReference type="GO" id="GO:0036503">
    <property type="term" value="P:ERAD pathway"/>
    <property type="evidence" value="ECO:0007669"/>
    <property type="project" value="TreeGrafter"/>
</dbReference>
<evidence type="ECO:0000256" key="11">
    <source>
        <dbReference type="SAM" id="SignalP"/>
    </source>
</evidence>
<keyword evidence="9" id="KW-0325">Glycoprotein</keyword>
<evidence type="ECO:0000313" key="13">
    <source>
        <dbReference type="EMBL" id="GAN06527.1"/>
    </source>
</evidence>
<feature type="transmembrane region" description="Helical" evidence="10">
    <location>
        <begin position="2080"/>
        <end position="2104"/>
    </location>
</feature>
<dbReference type="Proteomes" id="UP000053815">
    <property type="component" value="Unassembled WGS sequence"/>
</dbReference>
<dbReference type="CDD" id="cd06432">
    <property type="entry name" value="GT8_HUGT1_C_like"/>
    <property type="match status" value="1"/>
</dbReference>
<feature type="transmembrane region" description="Helical" evidence="10">
    <location>
        <begin position="1946"/>
        <end position="1965"/>
    </location>
</feature>
<dbReference type="UniPathway" id="UPA00378"/>
<keyword evidence="7 11" id="KW-0732">Signal</keyword>
<dbReference type="InterPro" id="IPR040525">
    <property type="entry name" value="UGGT_TRXL_4"/>
</dbReference>
<dbReference type="Pfam" id="PF18401">
    <property type="entry name" value="Thioredoxin_13"/>
    <property type="match status" value="1"/>
</dbReference>
<feature type="transmembrane region" description="Helical" evidence="10">
    <location>
        <begin position="1769"/>
        <end position="1791"/>
    </location>
</feature>
<organism evidence="13">
    <name type="scientific">Mucor ambiguus</name>
    <dbReference type="NCBI Taxonomy" id="91626"/>
    <lineage>
        <taxon>Eukaryota</taxon>
        <taxon>Fungi</taxon>
        <taxon>Fungi incertae sedis</taxon>
        <taxon>Mucoromycota</taxon>
        <taxon>Mucoromycotina</taxon>
        <taxon>Mucoromycetes</taxon>
        <taxon>Mucorales</taxon>
        <taxon>Mucorineae</taxon>
        <taxon>Mucoraceae</taxon>
        <taxon>Mucor</taxon>
    </lineage>
</organism>
<keyword evidence="10" id="KW-0472">Membrane</keyword>
<keyword evidence="8" id="KW-0256">Endoplasmic reticulum</keyword>
<feature type="signal peptide" evidence="11">
    <location>
        <begin position="1"/>
        <end position="27"/>
    </location>
</feature>
<dbReference type="PANTHER" id="PTHR11226">
    <property type="entry name" value="UDP-GLUCOSE GLYCOPROTEIN:GLUCOSYLTRANSFERASE"/>
    <property type="match status" value="1"/>
</dbReference>
<dbReference type="Gene3D" id="3.90.550.10">
    <property type="entry name" value="Spore Coat Polysaccharide Biosynthesis Protein SpsA, Chain A"/>
    <property type="match status" value="1"/>
</dbReference>
<feature type="transmembrane region" description="Helical" evidence="10">
    <location>
        <begin position="1797"/>
        <end position="1818"/>
    </location>
</feature>
<dbReference type="Pfam" id="PF06427">
    <property type="entry name" value="UDP-g_GGTase"/>
    <property type="match status" value="1"/>
</dbReference>
<dbReference type="InterPro" id="IPR036259">
    <property type="entry name" value="MFS_trans_sf"/>
</dbReference>
<dbReference type="GO" id="GO:0005788">
    <property type="term" value="C:endoplasmic reticulum lumen"/>
    <property type="evidence" value="ECO:0007669"/>
    <property type="project" value="UniProtKB-SubCell"/>
</dbReference>
<gene>
    <name evidence="13" type="ORF">MAM1_0126d06011</name>
</gene>
<evidence type="ECO:0000256" key="9">
    <source>
        <dbReference type="ARBA" id="ARBA00023180"/>
    </source>
</evidence>
<evidence type="ECO:0000256" key="7">
    <source>
        <dbReference type="ARBA" id="ARBA00022729"/>
    </source>
</evidence>
<dbReference type="Gene3D" id="1.20.1250.20">
    <property type="entry name" value="MFS general substrate transporter like domains"/>
    <property type="match status" value="2"/>
</dbReference>
<evidence type="ECO:0000256" key="2">
    <source>
        <dbReference type="ARBA" id="ARBA00004141"/>
    </source>
</evidence>
<dbReference type="EMBL" id="DF836415">
    <property type="protein sequence ID" value="GAN06527.1"/>
    <property type="molecule type" value="Genomic_DNA"/>
</dbReference>
<evidence type="ECO:0000256" key="5">
    <source>
        <dbReference type="ARBA" id="ARBA00006351"/>
    </source>
</evidence>
<dbReference type="InterPro" id="IPR011701">
    <property type="entry name" value="MFS"/>
</dbReference>
<dbReference type="GO" id="GO:0018279">
    <property type="term" value="P:protein N-linked glycosylation via asparagine"/>
    <property type="evidence" value="ECO:0007669"/>
    <property type="project" value="TreeGrafter"/>
</dbReference>
<feature type="transmembrane region" description="Helical" evidence="10">
    <location>
        <begin position="2007"/>
        <end position="2034"/>
    </location>
</feature>
<feature type="transmembrane region" description="Helical" evidence="10">
    <location>
        <begin position="1977"/>
        <end position="1995"/>
    </location>
</feature>
<feature type="transmembrane region" description="Helical" evidence="10">
    <location>
        <begin position="1709"/>
        <end position="1733"/>
    </location>
</feature>
<dbReference type="InterPro" id="IPR029044">
    <property type="entry name" value="Nucleotide-diphossugar_trans"/>
</dbReference>
<dbReference type="Pfam" id="PF18402">
    <property type="entry name" value="Thioredoxin_14"/>
    <property type="match status" value="1"/>
</dbReference>